<accession>A0ABW2DNZ4</accession>
<dbReference type="Proteomes" id="UP001596405">
    <property type="component" value="Unassembled WGS sequence"/>
</dbReference>
<name>A0ABW2DNZ4_9BACT</name>
<comment type="caution">
    <text evidence="1">The sequence shown here is derived from an EMBL/GenBank/DDBJ whole genome shotgun (WGS) entry which is preliminary data.</text>
</comment>
<dbReference type="RefSeq" id="WP_066621719.1">
    <property type="nucleotide sequence ID" value="NZ_JBHSYQ010000004.1"/>
</dbReference>
<gene>
    <name evidence="1" type="ORF">ACFQHR_10465</name>
</gene>
<proteinExistence type="predicted"/>
<dbReference type="EMBL" id="JBHSYQ010000004">
    <property type="protein sequence ID" value="MFC6998049.1"/>
    <property type="molecule type" value="Genomic_DNA"/>
</dbReference>
<evidence type="ECO:0000313" key="1">
    <source>
        <dbReference type="EMBL" id="MFC6998049.1"/>
    </source>
</evidence>
<keyword evidence="2" id="KW-1185">Reference proteome</keyword>
<organism evidence="1 2">
    <name type="scientific">Rufibacter roseus</name>
    <dbReference type="NCBI Taxonomy" id="1567108"/>
    <lineage>
        <taxon>Bacteria</taxon>
        <taxon>Pseudomonadati</taxon>
        <taxon>Bacteroidota</taxon>
        <taxon>Cytophagia</taxon>
        <taxon>Cytophagales</taxon>
        <taxon>Hymenobacteraceae</taxon>
        <taxon>Rufibacter</taxon>
    </lineage>
</organism>
<evidence type="ECO:0000313" key="2">
    <source>
        <dbReference type="Proteomes" id="UP001596405"/>
    </source>
</evidence>
<reference evidence="2" key="1">
    <citation type="journal article" date="2019" name="Int. J. Syst. Evol. Microbiol.">
        <title>The Global Catalogue of Microorganisms (GCM) 10K type strain sequencing project: providing services to taxonomists for standard genome sequencing and annotation.</title>
        <authorList>
            <consortium name="The Broad Institute Genomics Platform"/>
            <consortium name="The Broad Institute Genome Sequencing Center for Infectious Disease"/>
            <person name="Wu L."/>
            <person name="Ma J."/>
        </authorList>
    </citation>
    <scope>NUCLEOTIDE SEQUENCE [LARGE SCALE GENOMIC DNA]</scope>
    <source>
        <strain evidence="2">CGMCC 4.7393</strain>
    </source>
</reference>
<sequence>MIHPDDVKFQFVSSMALKRQHHSLYRNDELGIQWEQISNRTPCGTGITKSKSYFFIDNDEREFLDLEACVDAYNDKFQFEGENPDHEVKYVKVIMKRDKAA</sequence>
<protein>
    <submittedName>
        <fullName evidence="1">Uncharacterized protein</fullName>
    </submittedName>
</protein>